<dbReference type="EMBL" id="MJIH01000001">
    <property type="protein sequence ID" value="OLR65182.1"/>
    <property type="molecule type" value="Genomic_DNA"/>
</dbReference>
<comment type="caution">
    <text evidence="1">The sequence shown here is derived from an EMBL/GenBank/DDBJ whole genome shotgun (WGS) entry which is preliminary data.</text>
</comment>
<evidence type="ECO:0000313" key="2">
    <source>
        <dbReference type="Proteomes" id="UP000187166"/>
    </source>
</evidence>
<proteinExistence type="predicted"/>
<reference evidence="1 2" key="1">
    <citation type="journal article" date="2016" name="Appl. Environ. Microbiol.">
        <title>Function and Phylogeny of Bacterial Butyryl Coenzyme A:Acetate Transferases and Their Diversity in the Proximal Colon of Swine.</title>
        <authorList>
            <person name="Trachsel J."/>
            <person name="Bayles D.O."/>
            <person name="Looft T."/>
            <person name="Levine U.Y."/>
            <person name="Allen H.K."/>
        </authorList>
    </citation>
    <scope>NUCLEOTIDE SEQUENCE [LARGE SCALE GENOMIC DNA]</scope>
    <source>
        <strain evidence="1 2">35-6-1</strain>
    </source>
</reference>
<name>A0A1U7M0H7_9FIRM</name>
<keyword evidence="2" id="KW-1185">Reference proteome</keyword>
<accession>A0A1U7M0H7</accession>
<organism evidence="1 2">
    <name type="scientific">Peptoniphilus porci</name>
    <dbReference type="NCBI Taxonomy" id="2652280"/>
    <lineage>
        <taxon>Bacteria</taxon>
        <taxon>Bacillati</taxon>
        <taxon>Bacillota</taxon>
        <taxon>Tissierellia</taxon>
        <taxon>Tissierellales</taxon>
        <taxon>Peptoniphilaceae</taxon>
        <taxon>Peptoniphilus</taxon>
    </lineage>
</organism>
<dbReference type="AlphaFoldDB" id="A0A1U7M0H7"/>
<dbReference type="Proteomes" id="UP000187166">
    <property type="component" value="Unassembled WGS sequence"/>
</dbReference>
<gene>
    <name evidence="1" type="ORF">BIV18_06465</name>
</gene>
<dbReference type="STRING" id="1465756.BIV18_06465"/>
<sequence>MTTFERDYKDAKEGNGVEVLKRRQAELKKLDKELRYCRNNFRAECIFQEIQKKKAEYRKIDELF</sequence>
<protein>
    <submittedName>
        <fullName evidence="1">Uncharacterized protein</fullName>
    </submittedName>
</protein>
<evidence type="ECO:0000313" key="1">
    <source>
        <dbReference type="EMBL" id="OLR65182.1"/>
    </source>
</evidence>